<keyword evidence="3" id="KW-0342">GTP-binding</keyword>
<dbReference type="Gene3D" id="3.40.50.300">
    <property type="entry name" value="P-loop containing nucleotide triphosphate hydrolases"/>
    <property type="match status" value="1"/>
</dbReference>
<dbReference type="Proteomes" id="UP000663828">
    <property type="component" value="Unassembled WGS sequence"/>
</dbReference>
<dbReference type="InterPro" id="IPR005225">
    <property type="entry name" value="Small_GTP-bd"/>
</dbReference>
<dbReference type="AlphaFoldDB" id="A0A814VTE0"/>
<dbReference type="NCBIfam" id="TIGR00231">
    <property type="entry name" value="small_GTP"/>
    <property type="match status" value="1"/>
</dbReference>
<dbReference type="Pfam" id="PF00071">
    <property type="entry name" value="Ras"/>
    <property type="match status" value="1"/>
</dbReference>
<dbReference type="PANTHER" id="PTHR47980">
    <property type="entry name" value="LD44762P"/>
    <property type="match status" value="1"/>
</dbReference>
<gene>
    <name evidence="6" type="ORF">XAT740_LOCUS23043</name>
</gene>
<comment type="caution">
    <text evidence="6">The sequence shown here is derived from an EMBL/GenBank/DDBJ whole genome shotgun (WGS) entry which is preliminary data.</text>
</comment>
<dbReference type="InterPro" id="IPR001806">
    <property type="entry name" value="Small_GTPase"/>
</dbReference>
<dbReference type="GO" id="GO:0005525">
    <property type="term" value="F:GTP binding"/>
    <property type="evidence" value="ECO:0007669"/>
    <property type="project" value="UniProtKB-KW"/>
</dbReference>
<comment type="similarity">
    <text evidence="1">Belongs to the small GTPase superfamily. Rab family.</text>
</comment>
<sequence length="216" mass="24510">MDNDLDLKFLAIGDSGVGKTCLLNRYVEGNFNEKLAPTVGIDIRDKSLSYKSTETNKIFNIHLQLWDTAGQERFRSLTSSFFRDAMGFLLVFDLTSEASFINVRNWITEIQSNAYSENVDMVLVGNKSDLNEQRIISKARALEFATQYQVDYIETSALNNINVGESVELLLRSVMNRLEHNHTLVESPGPTGDHITKELLENRAKEKPKVSFCCNY</sequence>
<evidence type="ECO:0000256" key="2">
    <source>
        <dbReference type="ARBA" id="ARBA00022741"/>
    </source>
</evidence>
<keyword evidence="5" id="KW-0636">Prenylation</keyword>
<name>A0A814VTE0_ADIRI</name>
<proteinExistence type="inferred from homology"/>
<dbReference type="SUPFAM" id="SSF52540">
    <property type="entry name" value="P-loop containing nucleoside triphosphate hydrolases"/>
    <property type="match status" value="1"/>
</dbReference>
<dbReference type="SMART" id="SM00174">
    <property type="entry name" value="RHO"/>
    <property type="match status" value="1"/>
</dbReference>
<dbReference type="InterPro" id="IPR027417">
    <property type="entry name" value="P-loop_NTPase"/>
</dbReference>
<keyword evidence="7" id="KW-1185">Reference proteome</keyword>
<dbReference type="PROSITE" id="PS51419">
    <property type="entry name" value="RAB"/>
    <property type="match status" value="1"/>
</dbReference>
<organism evidence="6 7">
    <name type="scientific">Adineta ricciae</name>
    <name type="common">Rotifer</name>
    <dbReference type="NCBI Taxonomy" id="249248"/>
    <lineage>
        <taxon>Eukaryota</taxon>
        <taxon>Metazoa</taxon>
        <taxon>Spiralia</taxon>
        <taxon>Gnathifera</taxon>
        <taxon>Rotifera</taxon>
        <taxon>Eurotatoria</taxon>
        <taxon>Bdelloidea</taxon>
        <taxon>Adinetida</taxon>
        <taxon>Adinetidae</taxon>
        <taxon>Adineta</taxon>
    </lineage>
</organism>
<accession>A0A814VTE0</accession>
<dbReference type="SMART" id="SM00176">
    <property type="entry name" value="RAN"/>
    <property type="match status" value="1"/>
</dbReference>
<evidence type="ECO:0000256" key="5">
    <source>
        <dbReference type="ARBA" id="ARBA00023289"/>
    </source>
</evidence>
<evidence type="ECO:0000256" key="3">
    <source>
        <dbReference type="ARBA" id="ARBA00023134"/>
    </source>
</evidence>
<dbReference type="EMBL" id="CAJNOR010001726">
    <property type="protein sequence ID" value="CAF1189726.1"/>
    <property type="molecule type" value="Genomic_DNA"/>
</dbReference>
<evidence type="ECO:0000313" key="7">
    <source>
        <dbReference type="Proteomes" id="UP000663828"/>
    </source>
</evidence>
<dbReference type="PRINTS" id="PR00449">
    <property type="entry name" value="RASTRNSFRMNG"/>
</dbReference>
<evidence type="ECO:0000256" key="1">
    <source>
        <dbReference type="ARBA" id="ARBA00006270"/>
    </source>
</evidence>
<dbReference type="PROSITE" id="PS51421">
    <property type="entry name" value="RAS"/>
    <property type="match status" value="1"/>
</dbReference>
<reference evidence="6" key="1">
    <citation type="submission" date="2021-02" db="EMBL/GenBank/DDBJ databases">
        <authorList>
            <person name="Nowell W R."/>
        </authorList>
    </citation>
    <scope>NUCLEOTIDE SEQUENCE</scope>
</reference>
<dbReference type="FunFam" id="3.40.50.300:FF:001129">
    <property type="entry name" value="ras-related protein Rab-44 isoform X2"/>
    <property type="match status" value="1"/>
</dbReference>
<dbReference type="GO" id="GO:0003924">
    <property type="term" value="F:GTPase activity"/>
    <property type="evidence" value="ECO:0007669"/>
    <property type="project" value="InterPro"/>
</dbReference>
<dbReference type="PROSITE" id="PS51420">
    <property type="entry name" value="RHO"/>
    <property type="match status" value="1"/>
</dbReference>
<keyword evidence="2" id="KW-0547">Nucleotide-binding</keyword>
<evidence type="ECO:0000256" key="4">
    <source>
        <dbReference type="ARBA" id="ARBA00023288"/>
    </source>
</evidence>
<evidence type="ECO:0000313" key="6">
    <source>
        <dbReference type="EMBL" id="CAF1189726.1"/>
    </source>
</evidence>
<dbReference type="InterPro" id="IPR050305">
    <property type="entry name" value="Small_GTPase_Rab"/>
</dbReference>
<protein>
    <submittedName>
        <fullName evidence="6">Uncharacterized protein</fullName>
    </submittedName>
</protein>
<keyword evidence="4" id="KW-0449">Lipoprotein</keyword>
<dbReference type="SMART" id="SM00175">
    <property type="entry name" value="RAB"/>
    <property type="match status" value="1"/>
</dbReference>
<dbReference type="SMART" id="SM00173">
    <property type="entry name" value="RAS"/>
    <property type="match status" value="1"/>
</dbReference>